<reference evidence="3 4" key="1">
    <citation type="submission" date="2018-03" db="EMBL/GenBank/DDBJ databases">
        <title>Genome sequencing of Phreatobacter sp.</title>
        <authorList>
            <person name="Kim S.-J."/>
            <person name="Heo J."/>
            <person name="Kwon S.-W."/>
        </authorList>
    </citation>
    <scope>NUCLEOTIDE SEQUENCE [LARGE SCALE GENOMIC DNA]</scope>
    <source>
        <strain evidence="3 4">S-12</strain>
    </source>
</reference>
<proteinExistence type="inferred from homology"/>
<evidence type="ECO:0000313" key="4">
    <source>
        <dbReference type="Proteomes" id="UP000237889"/>
    </source>
</evidence>
<dbReference type="NCBIfam" id="TIGR00079">
    <property type="entry name" value="pept_deformyl"/>
    <property type="match status" value="1"/>
</dbReference>
<dbReference type="Gene3D" id="3.90.45.10">
    <property type="entry name" value="Peptide deformylase"/>
    <property type="match status" value="1"/>
</dbReference>
<dbReference type="EMBL" id="CP027668">
    <property type="protein sequence ID" value="AVO44328.1"/>
    <property type="molecule type" value="Genomic_DNA"/>
</dbReference>
<dbReference type="Pfam" id="PF01327">
    <property type="entry name" value="Pep_deformylase"/>
    <property type="match status" value="1"/>
</dbReference>
<dbReference type="PRINTS" id="PR01576">
    <property type="entry name" value="PDEFORMYLASE"/>
</dbReference>
<evidence type="ECO:0000256" key="2">
    <source>
        <dbReference type="HAMAP-Rule" id="MF_00163"/>
    </source>
</evidence>
<dbReference type="PANTHER" id="PTHR10458">
    <property type="entry name" value="PEPTIDE DEFORMYLASE"/>
    <property type="match status" value="1"/>
</dbReference>
<comment type="similarity">
    <text evidence="1 2">Belongs to the polypeptide deformylase family.</text>
</comment>
<dbReference type="PIRSF" id="PIRSF004749">
    <property type="entry name" value="Pep_def"/>
    <property type="match status" value="1"/>
</dbReference>
<dbReference type="NCBIfam" id="NF009484">
    <property type="entry name" value="PRK12846.1-5"/>
    <property type="match status" value="1"/>
</dbReference>
<gene>
    <name evidence="3" type="ORF">C6569_04185</name>
</gene>
<evidence type="ECO:0000313" key="3">
    <source>
        <dbReference type="EMBL" id="AVO44328.1"/>
    </source>
</evidence>
<accession>A0A2S0N855</accession>
<dbReference type="OrthoDB" id="9804313at2"/>
<sequence length="166" mass="18717">MPARPLVMYPDPRLKLRAAPVEHFDAALESLAQDLMDTVVAAPAIGLSACHIGVQQRLVAIRLADDALMRLYVNPQILWTSPELRREQEGSVSMPGIAEEVERPARIGLAWNTLSGAEERGEADGFLAVVLQHEIDQLDGVFWLDRLSRLKRDRAIRRYEKLRRGR</sequence>
<dbReference type="SUPFAM" id="SSF56420">
    <property type="entry name" value="Peptide deformylase"/>
    <property type="match status" value="1"/>
</dbReference>
<dbReference type="KEGG" id="phr:C6569_04185"/>
<organism evidence="3 4">
    <name type="scientific">Phreatobacter cathodiphilus</name>
    <dbReference type="NCBI Taxonomy" id="1868589"/>
    <lineage>
        <taxon>Bacteria</taxon>
        <taxon>Pseudomonadati</taxon>
        <taxon>Pseudomonadota</taxon>
        <taxon>Alphaproteobacteria</taxon>
        <taxon>Hyphomicrobiales</taxon>
        <taxon>Phreatobacteraceae</taxon>
        <taxon>Phreatobacter</taxon>
    </lineage>
</organism>
<evidence type="ECO:0000256" key="1">
    <source>
        <dbReference type="ARBA" id="ARBA00010759"/>
    </source>
</evidence>
<name>A0A2S0N855_9HYPH</name>
<dbReference type="GO" id="GO:0042586">
    <property type="term" value="F:peptide deformylase activity"/>
    <property type="evidence" value="ECO:0007669"/>
    <property type="project" value="InterPro"/>
</dbReference>
<dbReference type="CDD" id="cd00487">
    <property type="entry name" value="Pep_deformylase"/>
    <property type="match status" value="1"/>
</dbReference>
<protein>
    <recommendedName>
        <fullName evidence="2">Peptide deformylase-like</fullName>
    </recommendedName>
    <alternativeName>
        <fullName evidence="2">Polypeptide deformylase-like</fullName>
    </alternativeName>
</protein>
<dbReference type="HAMAP" id="MF_00163">
    <property type="entry name" value="Pep_deformylase"/>
    <property type="match status" value="1"/>
</dbReference>
<comment type="caution">
    <text evidence="2">Lacks conserved residue(s) required for the propagation of feature annotation.</text>
</comment>
<feature type="active site" evidence="2">
    <location>
        <position position="134"/>
    </location>
</feature>
<dbReference type="InterPro" id="IPR023635">
    <property type="entry name" value="Peptide_deformylase"/>
</dbReference>
<dbReference type="PANTHER" id="PTHR10458:SF22">
    <property type="entry name" value="PEPTIDE DEFORMYLASE"/>
    <property type="match status" value="1"/>
</dbReference>
<dbReference type="AlphaFoldDB" id="A0A2S0N855"/>
<keyword evidence="4" id="KW-1185">Reference proteome</keyword>
<dbReference type="Proteomes" id="UP000237889">
    <property type="component" value="Chromosome"/>
</dbReference>
<dbReference type="InterPro" id="IPR036821">
    <property type="entry name" value="Peptide_deformylase_sf"/>
</dbReference>
<dbReference type="RefSeq" id="WP_106747658.1">
    <property type="nucleotide sequence ID" value="NZ_CP027668.1"/>
</dbReference>